<name>A0A3G2T0C2_9GAMM</name>
<evidence type="ECO:0000313" key="8">
    <source>
        <dbReference type="Proteomes" id="UP000279962"/>
    </source>
</evidence>
<dbReference type="Gene3D" id="2.60.120.10">
    <property type="entry name" value="Jelly Rolls"/>
    <property type="match status" value="1"/>
</dbReference>
<evidence type="ECO:0000256" key="3">
    <source>
        <dbReference type="ARBA" id="ARBA00023125"/>
    </source>
</evidence>
<dbReference type="InterPro" id="IPR014710">
    <property type="entry name" value="RmlC-like_jellyroll"/>
</dbReference>
<keyword evidence="2" id="KW-0805">Transcription regulation</keyword>
<dbReference type="SMART" id="SM00342">
    <property type="entry name" value="HTH_ARAC"/>
    <property type="match status" value="1"/>
</dbReference>
<dbReference type="PANTHER" id="PTHR11019:SF159">
    <property type="entry name" value="TRANSCRIPTIONAL REGULATOR-RELATED"/>
    <property type="match status" value="1"/>
</dbReference>
<dbReference type="Gene3D" id="1.10.10.60">
    <property type="entry name" value="Homeodomain-like"/>
    <property type="match status" value="1"/>
</dbReference>
<dbReference type="SUPFAM" id="SSF51182">
    <property type="entry name" value="RmlC-like cupins"/>
    <property type="match status" value="1"/>
</dbReference>
<evidence type="ECO:0000259" key="6">
    <source>
        <dbReference type="PROSITE" id="PS01124"/>
    </source>
</evidence>
<reference evidence="7 8" key="1">
    <citation type="submission" date="2018-10" db="EMBL/GenBank/DDBJ databases">
        <title>The complete genome of Acinetobacter wuhouensis strain WCHAW010062.</title>
        <authorList>
            <person name="Hu Y."/>
            <person name="Long H."/>
            <person name="Feng Y."/>
            <person name="Zong Z."/>
        </authorList>
    </citation>
    <scope>NUCLEOTIDE SEQUENCE [LARGE SCALE GENOMIC DNA]</scope>
    <source>
        <strain evidence="7 8">WCHAW010062</strain>
    </source>
</reference>
<dbReference type="GO" id="GO:0043565">
    <property type="term" value="F:sequence-specific DNA binding"/>
    <property type="evidence" value="ECO:0007669"/>
    <property type="project" value="InterPro"/>
</dbReference>
<dbReference type="InterPro" id="IPR020449">
    <property type="entry name" value="Tscrpt_reg_AraC-type_HTH"/>
</dbReference>
<keyword evidence="4" id="KW-0010">Activator</keyword>
<sequence length="256" mass="29075">MIPDIEYSHKLMIGLGSQHAYRSIIPPHTHSRAQLLYASEGAIRVYTHDHVWIVPPQCALWIPAQVEHSVVSLSEVQLSTVLIDKKAADSLGEQCFIVRISKLLRELVLRFNQLDNFHIHESTQTDEIEQALQLLIFNEIKQASTFPIVIPWPKDARLIQMCEALLETPDNPKDLNLWADYIGTSSRTLIRLFQKETGLNYRAWVQQMHIALALGKLSRGESIAKIASALGYNSSSAFSAMFKKYLGESPQHFRKD</sequence>
<evidence type="ECO:0000313" key="7">
    <source>
        <dbReference type="EMBL" id="AYO53568.1"/>
    </source>
</evidence>
<keyword evidence="1" id="KW-0678">Repressor</keyword>
<dbReference type="AlphaFoldDB" id="A0A3G2T0C2"/>
<dbReference type="GO" id="GO:0003700">
    <property type="term" value="F:DNA-binding transcription factor activity"/>
    <property type="evidence" value="ECO:0007669"/>
    <property type="project" value="InterPro"/>
</dbReference>
<dbReference type="PROSITE" id="PS01124">
    <property type="entry name" value="HTH_ARAC_FAMILY_2"/>
    <property type="match status" value="1"/>
</dbReference>
<dbReference type="SUPFAM" id="SSF46689">
    <property type="entry name" value="Homeodomain-like"/>
    <property type="match status" value="1"/>
</dbReference>
<dbReference type="Proteomes" id="UP000279962">
    <property type="component" value="Chromosome"/>
</dbReference>
<protein>
    <submittedName>
        <fullName evidence="7">AraC family transcriptional regulator</fullName>
    </submittedName>
</protein>
<dbReference type="FunFam" id="1.10.10.60:FF:000132">
    <property type="entry name" value="AraC family transcriptional regulator"/>
    <property type="match status" value="1"/>
</dbReference>
<gene>
    <name evidence="7" type="ORF">CDG68_07905</name>
</gene>
<evidence type="ECO:0000256" key="4">
    <source>
        <dbReference type="ARBA" id="ARBA00023159"/>
    </source>
</evidence>
<dbReference type="InterPro" id="IPR009057">
    <property type="entry name" value="Homeodomain-like_sf"/>
</dbReference>
<dbReference type="PRINTS" id="PR00032">
    <property type="entry name" value="HTHARAC"/>
</dbReference>
<organism evidence="7 8">
    <name type="scientific">Acinetobacter wuhouensis</name>
    <dbReference type="NCBI Taxonomy" id="1879050"/>
    <lineage>
        <taxon>Bacteria</taxon>
        <taxon>Pseudomonadati</taxon>
        <taxon>Pseudomonadota</taxon>
        <taxon>Gammaproteobacteria</taxon>
        <taxon>Moraxellales</taxon>
        <taxon>Moraxellaceae</taxon>
        <taxon>Acinetobacter</taxon>
    </lineage>
</organism>
<evidence type="ECO:0000256" key="5">
    <source>
        <dbReference type="ARBA" id="ARBA00023163"/>
    </source>
</evidence>
<accession>A0A3G2T0C2</accession>
<evidence type="ECO:0000256" key="2">
    <source>
        <dbReference type="ARBA" id="ARBA00023015"/>
    </source>
</evidence>
<dbReference type="InterPro" id="IPR003313">
    <property type="entry name" value="AraC-bd"/>
</dbReference>
<dbReference type="Pfam" id="PF12833">
    <property type="entry name" value="HTH_18"/>
    <property type="match status" value="1"/>
</dbReference>
<dbReference type="RefSeq" id="WP_087553250.1">
    <property type="nucleotide sequence ID" value="NZ_CP033133.1"/>
</dbReference>
<evidence type="ECO:0000256" key="1">
    <source>
        <dbReference type="ARBA" id="ARBA00022491"/>
    </source>
</evidence>
<proteinExistence type="predicted"/>
<dbReference type="Pfam" id="PF02311">
    <property type="entry name" value="AraC_binding"/>
    <property type="match status" value="1"/>
</dbReference>
<keyword evidence="3" id="KW-0238">DNA-binding</keyword>
<dbReference type="CDD" id="cd06124">
    <property type="entry name" value="cupin_NimR-like_N"/>
    <property type="match status" value="1"/>
</dbReference>
<dbReference type="InterPro" id="IPR011051">
    <property type="entry name" value="RmlC_Cupin_sf"/>
</dbReference>
<keyword evidence="5" id="KW-0804">Transcription</keyword>
<feature type="domain" description="HTH araC/xylS-type" evidence="6">
    <location>
        <begin position="156"/>
        <end position="256"/>
    </location>
</feature>
<dbReference type="InterPro" id="IPR018060">
    <property type="entry name" value="HTH_AraC"/>
</dbReference>
<dbReference type="PANTHER" id="PTHR11019">
    <property type="entry name" value="HTH-TYPE TRANSCRIPTIONAL REGULATOR NIMR"/>
    <property type="match status" value="1"/>
</dbReference>
<dbReference type="EMBL" id="CP033133">
    <property type="protein sequence ID" value="AYO53568.1"/>
    <property type="molecule type" value="Genomic_DNA"/>
</dbReference>